<sequence>MIDEPELKFNLVSVMNKTTGIIATLLIGLSLTLGGMSDAAAKRFGGGSSFGGKSSYSAPYQRSATPPSRPANQDQQQAAAPNQAGKPGWANRSGLMGMLGGLALGGLLGSLFHGGGFQGINFMDILIFGGIAFLLYKLFAAKKAGAVQPPVYNRTADNGYQDTVSSYHEPQSTQAGPAGFDTDILFKKDKNTGVFAQAVQQDAGFVSAAIPKDFDQQAFLSGAKIAFANLQKAWDERDLAEIRGLTTDKVFAEIQDQLKASDTENRTEILKLEAELLEVREVGSELEAVVLFDSIMREDAGAQAEQVREVWHFIKPKVSIQPKWYLDGIQQLAD</sequence>
<keyword evidence="2" id="KW-0472">Membrane</keyword>
<feature type="transmembrane region" description="Helical" evidence="2">
    <location>
        <begin position="20"/>
        <end position="41"/>
    </location>
</feature>
<dbReference type="Proteomes" id="UP000238071">
    <property type="component" value="Unassembled WGS sequence"/>
</dbReference>
<dbReference type="PANTHER" id="PTHR41542:SF1">
    <property type="entry name" value="BLL5807 PROTEIN"/>
    <property type="match status" value="1"/>
</dbReference>
<evidence type="ECO:0000256" key="2">
    <source>
        <dbReference type="SAM" id="Phobius"/>
    </source>
</evidence>
<keyword evidence="2" id="KW-1133">Transmembrane helix</keyword>
<evidence type="ECO:0000313" key="5">
    <source>
        <dbReference type="Proteomes" id="UP000238071"/>
    </source>
</evidence>
<name>A0A2S6H8W4_9GAMM</name>
<feature type="region of interest" description="Disordered" evidence="1">
    <location>
        <begin position="55"/>
        <end position="86"/>
    </location>
</feature>
<dbReference type="InterPro" id="IPR007379">
    <property type="entry name" value="Tim44-like_dom"/>
</dbReference>
<evidence type="ECO:0000259" key="3">
    <source>
        <dbReference type="SMART" id="SM00978"/>
    </source>
</evidence>
<feature type="transmembrane region" description="Helical" evidence="2">
    <location>
        <begin position="120"/>
        <end position="139"/>
    </location>
</feature>
<dbReference type="Gene3D" id="3.10.450.240">
    <property type="match status" value="1"/>
</dbReference>
<proteinExistence type="predicted"/>
<evidence type="ECO:0000313" key="4">
    <source>
        <dbReference type="EMBL" id="PPK73871.1"/>
    </source>
</evidence>
<evidence type="ECO:0000256" key="1">
    <source>
        <dbReference type="SAM" id="MobiDB-lite"/>
    </source>
</evidence>
<feature type="compositionally biased region" description="Low complexity" evidence="1">
    <location>
        <begin position="70"/>
        <end position="84"/>
    </location>
</feature>
<dbReference type="InterPro" id="IPR032710">
    <property type="entry name" value="NTF2-like_dom_sf"/>
</dbReference>
<accession>A0A2S6H8W4</accession>
<dbReference type="Pfam" id="PF04280">
    <property type="entry name" value="Tim44"/>
    <property type="match status" value="1"/>
</dbReference>
<gene>
    <name evidence="4" type="ORF">B0F88_101403</name>
</gene>
<comment type="caution">
    <text evidence="4">The sequence shown here is derived from an EMBL/GenBank/DDBJ whole genome shotgun (WGS) entry which is preliminary data.</text>
</comment>
<dbReference type="EMBL" id="PTIY01000001">
    <property type="protein sequence ID" value="PPK73871.1"/>
    <property type="molecule type" value="Genomic_DNA"/>
</dbReference>
<feature type="transmembrane region" description="Helical" evidence="2">
    <location>
        <begin position="95"/>
        <end position="114"/>
    </location>
</feature>
<dbReference type="SUPFAM" id="SSF54427">
    <property type="entry name" value="NTF2-like"/>
    <property type="match status" value="1"/>
</dbReference>
<dbReference type="SMART" id="SM00978">
    <property type="entry name" value="Tim44"/>
    <property type="match status" value="1"/>
</dbReference>
<keyword evidence="2" id="KW-0812">Transmembrane</keyword>
<dbReference type="AlphaFoldDB" id="A0A2S6H8W4"/>
<protein>
    <submittedName>
        <fullName evidence="4">Putative lipid-binding transport protein (Tim44 family)</fullName>
    </submittedName>
</protein>
<keyword evidence="5" id="KW-1185">Reference proteome</keyword>
<organism evidence="4 5">
    <name type="scientific">Methylobacter tundripaludum</name>
    <dbReference type="NCBI Taxonomy" id="173365"/>
    <lineage>
        <taxon>Bacteria</taxon>
        <taxon>Pseudomonadati</taxon>
        <taxon>Pseudomonadota</taxon>
        <taxon>Gammaproteobacteria</taxon>
        <taxon>Methylococcales</taxon>
        <taxon>Methylococcaceae</taxon>
        <taxon>Methylobacter</taxon>
    </lineage>
</organism>
<dbReference type="PANTHER" id="PTHR41542">
    <property type="entry name" value="BLL5807 PROTEIN"/>
    <property type="match status" value="1"/>
</dbReference>
<feature type="domain" description="Tim44-like" evidence="3">
    <location>
        <begin position="203"/>
        <end position="331"/>
    </location>
</feature>
<reference evidence="4 5" key="1">
    <citation type="submission" date="2018-02" db="EMBL/GenBank/DDBJ databases">
        <title>Subsurface microbial communities from deep shales in Ohio and West Virginia, USA.</title>
        <authorList>
            <person name="Wrighton K."/>
        </authorList>
    </citation>
    <scope>NUCLEOTIDE SEQUENCE [LARGE SCALE GENOMIC DNA]</scope>
    <source>
        <strain evidence="4 5">OWC-G53F</strain>
    </source>
</reference>